<gene>
    <name evidence="2" type="ORF">MVEG_11361</name>
</gene>
<dbReference type="AlphaFoldDB" id="A0A086TLK9"/>
<evidence type="ECO:0000256" key="1">
    <source>
        <dbReference type="SAM" id="MobiDB-lite"/>
    </source>
</evidence>
<organism evidence="2 3">
    <name type="scientific">Podila verticillata NRRL 6337</name>
    <dbReference type="NCBI Taxonomy" id="1069443"/>
    <lineage>
        <taxon>Eukaryota</taxon>
        <taxon>Fungi</taxon>
        <taxon>Fungi incertae sedis</taxon>
        <taxon>Mucoromycota</taxon>
        <taxon>Mortierellomycotina</taxon>
        <taxon>Mortierellomycetes</taxon>
        <taxon>Mortierellales</taxon>
        <taxon>Mortierellaceae</taxon>
        <taxon>Podila</taxon>
    </lineage>
</organism>
<proteinExistence type="predicted"/>
<protein>
    <recommendedName>
        <fullName evidence="4">F-box domain-containing protein</fullName>
    </recommendedName>
</protein>
<evidence type="ECO:0008006" key="4">
    <source>
        <dbReference type="Google" id="ProtNLM"/>
    </source>
</evidence>
<dbReference type="OrthoDB" id="2396061at2759"/>
<keyword evidence="3" id="KW-1185">Reference proteome</keyword>
<dbReference type="EMBL" id="KN042430">
    <property type="protein sequence ID" value="KFH62836.1"/>
    <property type="molecule type" value="Genomic_DNA"/>
</dbReference>
<feature type="region of interest" description="Disordered" evidence="1">
    <location>
        <begin position="242"/>
        <end position="285"/>
    </location>
</feature>
<feature type="compositionally biased region" description="Polar residues" evidence="1">
    <location>
        <begin position="119"/>
        <end position="138"/>
    </location>
</feature>
<accession>A0A086TLK9</accession>
<feature type="region of interest" description="Disordered" evidence="1">
    <location>
        <begin position="66"/>
        <end position="138"/>
    </location>
</feature>
<sequence>MSKFTELVRFVCADLDRESLLKCALINKQWHEAVMPFLFKDILEPMTLGQKESFRQLILEDYNMKDGLRQEGSRRGKQSHKQKKRPPKRRQKQRAPQNQQEASTTGRSAPKPTVAAKSSDVTQSQAHQSSKGGSMACQQASKSSLSRSAKYGVCVRTIPDIGLLFISLRGTPKPMLSEVLTRMLKMPTEVELLEQFLSRCPNMRIPVVRLSQYHMLDPDLSQLAVKYTVPAAVHLILAHTKRKDDDDDDDDGVDDDSWSYDSEDYYTDDDDTDDQRDTDDDGTTPIVECSHGGHLIQSVFMKKLVLTNTSSNLETLSINMAAPWVTSKIYLCSEHLAGRSDFMSGIKELQIIRAGHELNQDTNACWNWVWKHATTLESLQVADATPDFVTCLERGISTHMHRLDKIHLGRDAFSIHEDRVHLYDPAIARLLKVGPYFKSIYFDISARPKPPSIQSLYRHYSTLTEFTLEISTGVDSCLVQILAFCPNLRKLVAIQYREYAFINSFMSHAEHKIFPDVDAKVFADLDRATKTYHPWACESTLETLQIKISGIPWYDHDNDDEGSVSRENNEDTYPLQRLVYGRLARLTKLKTLWLGHMPLVAQEWSPYPVLEDSQRECLEMTLASGLAALGTLQKLKHVNLQGMFFYKARFGAGEMQWMVDHWPELERIWVDFGPGHEWLQEHHPGLQGQPMDLWNHVSFQLD</sequence>
<evidence type="ECO:0000313" key="2">
    <source>
        <dbReference type="EMBL" id="KFH62836.1"/>
    </source>
</evidence>
<feature type="compositionally biased region" description="Basic residues" evidence="1">
    <location>
        <begin position="75"/>
        <end position="93"/>
    </location>
</feature>
<reference evidence="2 3" key="1">
    <citation type="submission" date="2011-02" db="EMBL/GenBank/DDBJ databases">
        <title>The Genome Sequence of Mortierella verticillata NRRL 6337.</title>
        <authorList>
            <consortium name="The Broad Institute Genome Sequencing Platform"/>
            <person name="Russ C."/>
            <person name="Cuomo C."/>
            <person name="Burger G."/>
            <person name="Gray M.W."/>
            <person name="Holland P.W.H."/>
            <person name="King N."/>
            <person name="Lang F.B.F."/>
            <person name="Roger A.J."/>
            <person name="Ruiz-Trillo I."/>
            <person name="Young S.K."/>
            <person name="Zeng Q."/>
            <person name="Gargeya S."/>
            <person name="Alvarado L."/>
            <person name="Berlin A."/>
            <person name="Chapman S.B."/>
            <person name="Chen Z."/>
            <person name="Freedman E."/>
            <person name="Gellesch M."/>
            <person name="Goldberg J."/>
            <person name="Griggs A."/>
            <person name="Gujja S."/>
            <person name="Heilman E."/>
            <person name="Heiman D."/>
            <person name="Howarth C."/>
            <person name="Mehta T."/>
            <person name="Neiman D."/>
            <person name="Pearson M."/>
            <person name="Roberts A."/>
            <person name="Saif S."/>
            <person name="Shea T."/>
            <person name="Shenoy N."/>
            <person name="Sisk P."/>
            <person name="Stolte C."/>
            <person name="Sykes S."/>
            <person name="White J."/>
            <person name="Yandava C."/>
            <person name="Haas B."/>
            <person name="Nusbaum C."/>
            <person name="Birren B."/>
        </authorList>
    </citation>
    <scope>NUCLEOTIDE SEQUENCE [LARGE SCALE GENOMIC DNA]</scope>
    <source>
        <strain evidence="2 3">NRRL 6337</strain>
    </source>
</reference>
<evidence type="ECO:0000313" key="3">
    <source>
        <dbReference type="Proteomes" id="UP000243308"/>
    </source>
</evidence>
<dbReference type="Proteomes" id="UP000243308">
    <property type="component" value="Unassembled WGS sequence"/>
</dbReference>
<feature type="compositionally biased region" description="Acidic residues" evidence="1">
    <location>
        <begin position="245"/>
        <end position="282"/>
    </location>
</feature>
<name>A0A086TLK9_9FUNG</name>